<evidence type="ECO:0000256" key="6">
    <source>
        <dbReference type="ARBA" id="ARBA00005159"/>
    </source>
</evidence>
<evidence type="ECO:0000256" key="5">
    <source>
        <dbReference type="ARBA" id="ARBA00004692"/>
    </source>
</evidence>
<keyword evidence="8 14" id="KW-0169">Cobalamin biosynthesis</keyword>
<comment type="pathway">
    <text evidence="5 14">Cofactor biosynthesis; adenosylcobalamin biosynthesis; adenosylcobalamin from cob(II)yrinate a,c-diamide: step 6/7.</text>
</comment>
<feature type="binding site" evidence="16">
    <location>
        <begin position="10"/>
        <end position="17"/>
    </location>
    <ligand>
        <name>GTP</name>
        <dbReference type="ChEBI" id="CHEBI:37565"/>
    </ligand>
</feature>
<comment type="catalytic activity">
    <reaction evidence="3">
        <text>adenosylcob(III)inamide + GTP = adenosylcob(III)inamide phosphate + GDP + H(+)</text>
        <dbReference type="Rhea" id="RHEA:15765"/>
        <dbReference type="ChEBI" id="CHEBI:2480"/>
        <dbReference type="ChEBI" id="CHEBI:15378"/>
        <dbReference type="ChEBI" id="CHEBI:37565"/>
        <dbReference type="ChEBI" id="CHEBI:58189"/>
        <dbReference type="ChEBI" id="CHEBI:58502"/>
        <dbReference type="EC" id="2.7.1.156"/>
    </reaction>
</comment>
<dbReference type="CDD" id="cd00544">
    <property type="entry name" value="CobU"/>
    <property type="match status" value="1"/>
</dbReference>
<feature type="active site" description="GMP-histidine intermediate" evidence="15">
    <location>
        <position position="51"/>
    </location>
</feature>
<feature type="binding site" evidence="16">
    <location>
        <position position="63"/>
    </location>
    <ligand>
        <name>GTP</name>
        <dbReference type="ChEBI" id="CHEBI:37565"/>
    </ligand>
</feature>
<evidence type="ECO:0000256" key="2">
    <source>
        <dbReference type="ARBA" id="ARBA00000711"/>
    </source>
</evidence>
<comment type="pathway">
    <text evidence="6 14">Cofactor biosynthesis; adenosylcobalamin biosynthesis; adenosylcobalamin from cob(II)yrinate a,c-diamide: step 5/7.</text>
</comment>
<dbReference type="Proteomes" id="UP000322545">
    <property type="component" value="Unassembled WGS sequence"/>
</dbReference>
<keyword evidence="13 14" id="KW-0342">GTP-binding</keyword>
<gene>
    <name evidence="17" type="ORF">SAMN05443432_101364</name>
</gene>
<sequence length="173" mass="18354">MLPGLTLVLGGAASGKSAFAETLVARTGRERVYLATAQAFDDEMRDKIDHHQQMRGQGWRTIEAPLDLGRALAAISGDQAVLLDCATMWLSNQMLAENDLPQAEAELMAGLALCSAPVVIVSNEVGLSVVPENALARRFRQAQGELNQKLAAKAGLVVNVIAGLPQVLKGELP</sequence>
<evidence type="ECO:0000256" key="4">
    <source>
        <dbReference type="ARBA" id="ARBA00003889"/>
    </source>
</evidence>
<evidence type="ECO:0000256" key="12">
    <source>
        <dbReference type="ARBA" id="ARBA00022840"/>
    </source>
</evidence>
<accession>A0A1M7AAK7</accession>
<reference evidence="17 18" key="1">
    <citation type="submission" date="2016-11" db="EMBL/GenBank/DDBJ databases">
        <authorList>
            <person name="Varghese N."/>
            <person name="Submissions S."/>
        </authorList>
    </citation>
    <scope>NUCLEOTIDE SEQUENCE [LARGE SCALE GENOMIC DNA]</scope>
    <source>
        <strain evidence="17 18">DSM 28249</strain>
    </source>
</reference>
<dbReference type="SUPFAM" id="SSF52540">
    <property type="entry name" value="P-loop containing nucleoside triphosphate hydrolases"/>
    <property type="match status" value="1"/>
</dbReference>
<keyword evidence="12 14" id="KW-0067">ATP-binding</keyword>
<evidence type="ECO:0000256" key="15">
    <source>
        <dbReference type="PIRSR" id="PIRSR006135-1"/>
    </source>
</evidence>
<dbReference type="EC" id="2.7.1.156" evidence="14"/>
<comment type="catalytic activity">
    <reaction evidence="1 14">
        <text>adenosylcob(III)inamide + ATP = adenosylcob(III)inamide phosphate + ADP + H(+)</text>
        <dbReference type="Rhea" id="RHEA:15769"/>
        <dbReference type="ChEBI" id="CHEBI:2480"/>
        <dbReference type="ChEBI" id="CHEBI:15378"/>
        <dbReference type="ChEBI" id="CHEBI:30616"/>
        <dbReference type="ChEBI" id="CHEBI:58502"/>
        <dbReference type="ChEBI" id="CHEBI:456216"/>
        <dbReference type="EC" id="2.7.1.156"/>
    </reaction>
</comment>
<evidence type="ECO:0000256" key="9">
    <source>
        <dbReference type="ARBA" id="ARBA00022679"/>
    </source>
</evidence>
<evidence type="ECO:0000313" key="18">
    <source>
        <dbReference type="Proteomes" id="UP000322545"/>
    </source>
</evidence>
<comment type="function">
    <text evidence="4 14">Catalyzes ATP-dependent phosphorylation of adenosylcobinamide and addition of GMP to adenosylcobinamide phosphate.</text>
</comment>
<dbReference type="Pfam" id="PF02283">
    <property type="entry name" value="CobU"/>
    <property type="match status" value="1"/>
</dbReference>
<dbReference type="RefSeq" id="WP_149777943.1">
    <property type="nucleotide sequence ID" value="NZ_FRCB01000001.1"/>
</dbReference>
<dbReference type="GO" id="GO:0043752">
    <property type="term" value="F:adenosylcobinamide kinase activity"/>
    <property type="evidence" value="ECO:0007669"/>
    <property type="project" value="UniProtKB-EC"/>
</dbReference>
<evidence type="ECO:0000256" key="11">
    <source>
        <dbReference type="ARBA" id="ARBA00022777"/>
    </source>
</evidence>
<evidence type="ECO:0000256" key="7">
    <source>
        <dbReference type="ARBA" id="ARBA00007490"/>
    </source>
</evidence>
<keyword evidence="18" id="KW-1185">Reference proteome</keyword>
<protein>
    <recommendedName>
        <fullName evidence="14">Bifunctional adenosylcobalamin biosynthesis protein</fullName>
        <ecNumber evidence="14">2.7.1.156</ecNumber>
        <ecNumber evidence="14">2.7.7.62</ecNumber>
    </recommendedName>
</protein>
<dbReference type="GO" id="GO:0008820">
    <property type="term" value="F:cobinamide phosphate guanylyltransferase activity"/>
    <property type="evidence" value="ECO:0007669"/>
    <property type="project" value="UniProtKB-UniRule"/>
</dbReference>
<keyword evidence="17" id="KW-0548">Nucleotidyltransferase</keyword>
<feature type="binding site" evidence="16">
    <location>
        <position position="84"/>
    </location>
    <ligand>
        <name>GTP</name>
        <dbReference type="ChEBI" id="CHEBI:37565"/>
    </ligand>
</feature>
<evidence type="ECO:0000256" key="3">
    <source>
        <dbReference type="ARBA" id="ARBA00001522"/>
    </source>
</evidence>
<evidence type="ECO:0000256" key="16">
    <source>
        <dbReference type="PIRSR" id="PIRSR006135-2"/>
    </source>
</evidence>
<evidence type="ECO:0000256" key="1">
    <source>
        <dbReference type="ARBA" id="ARBA00000312"/>
    </source>
</evidence>
<evidence type="ECO:0000256" key="8">
    <source>
        <dbReference type="ARBA" id="ARBA00022573"/>
    </source>
</evidence>
<dbReference type="EC" id="2.7.7.62" evidence="14"/>
<dbReference type="PANTHER" id="PTHR34848:SF1">
    <property type="entry name" value="BIFUNCTIONAL ADENOSYLCOBALAMIN BIOSYNTHESIS PROTEIN COBU"/>
    <property type="match status" value="1"/>
</dbReference>
<comment type="similarity">
    <text evidence="7 14">Belongs to the CobU/CobP family.</text>
</comment>
<dbReference type="GO" id="GO:0005524">
    <property type="term" value="F:ATP binding"/>
    <property type="evidence" value="ECO:0007669"/>
    <property type="project" value="UniProtKB-UniRule"/>
</dbReference>
<comment type="catalytic activity">
    <reaction evidence="2 14">
        <text>adenosylcob(III)inamide phosphate + GTP + H(+) = adenosylcob(III)inamide-GDP + diphosphate</text>
        <dbReference type="Rhea" id="RHEA:22712"/>
        <dbReference type="ChEBI" id="CHEBI:15378"/>
        <dbReference type="ChEBI" id="CHEBI:33019"/>
        <dbReference type="ChEBI" id="CHEBI:37565"/>
        <dbReference type="ChEBI" id="CHEBI:58502"/>
        <dbReference type="ChEBI" id="CHEBI:60487"/>
        <dbReference type="EC" id="2.7.7.62"/>
    </reaction>
</comment>
<name>A0A1M7AAK7_9RHOB</name>
<proteinExistence type="inferred from homology"/>
<keyword evidence="9 14" id="KW-0808">Transferase</keyword>
<evidence type="ECO:0000313" key="17">
    <source>
        <dbReference type="EMBL" id="SHL39605.1"/>
    </source>
</evidence>
<dbReference type="EMBL" id="FRCB01000001">
    <property type="protein sequence ID" value="SHL39605.1"/>
    <property type="molecule type" value="Genomic_DNA"/>
</dbReference>
<dbReference type="NCBIfam" id="NF004469">
    <property type="entry name" value="PRK05800.1"/>
    <property type="match status" value="1"/>
</dbReference>
<dbReference type="InterPro" id="IPR027417">
    <property type="entry name" value="P-loop_NTPase"/>
</dbReference>
<dbReference type="PANTHER" id="PTHR34848">
    <property type="match status" value="1"/>
</dbReference>
<evidence type="ECO:0000256" key="13">
    <source>
        <dbReference type="ARBA" id="ARBA00023134"/>
    </source>
</evidence>
<dbReference type="GO" id="GO:0009236">
    <property type="term" value="P:cobalamin biosynthetic process"/>
    <property type="evidence" value="ECO:0007669"/>
    <property type="project" value="UniProtKB-UniRule"/>
</dbReference>
<keyword evidence="11 14" id="KW-0418">Kinase</keyword>
<dbReference type="UniPathway" id="UPA00148">
    <property type="reaction ID" value="UER00236"/>
</dbReference>
<organism evidence="17 18">
    <name type="scientific">Roseovarius litoreus</name>
    <dbReference type="NCBI Taxonomy" id="1155722"/>
    <lineage>
        <taxon>Bacteria</taxon>
        <taxon>Pseudomonadati</taxon>
        <taxon>Pseudomonadota</taxon>
        <taxon>Alphaproteobacteria</taxon>
        <taxon>Rhodobacterales</taxon>
        <taxon>Roseobacteraceae</taxon>
        <taxon>Roseovarius</taxon>
    </lineage>
</organism>
<dbReference type="InterPro" id="IPR003203">
    <property type="entry name" value="CobU/CobP"/>
</dbReference>
<evidence type="ECO:0000256" key="14">
    <source>
        <dbReference type="PIRNR" id="PIRNR006135"/>
    </source>
</evidence>
<dbReference type="GO" id="GO:0005525">
    <property type="term" value="F:GTP binding"/>
    <property type="evidence" value="ECO:0007669"/>
    <property type="project" value="UniProtKB-UniRule"/>
</dbReference>
<feature type="binding site" evidence="16">
    <location>
        <begin position="35"/>
        <end position="37"/>
    </location>
    <ligand>
        <name>GTP</name>
        <dbReference type="ChEBI" id="CHEBI:37565"/>
    </ligand>
</feature>
<evidence type="ECO:0000256" key="10">
    <source>
        <dbReference type="ARBA" id="ARBA00022741"/>
    </source>
</evidence>
<keyword evidence="10 14" id="KW-0547">Nucleotide-binding</keyword>
<dbReference type="AlphaFoldDB" id="A0A1M7AAK7"/>
<dbReference type="PIRSF" id="PIRSF006135">
    <property type="entry name" value="CobU"/>
    <property type="match status" value="1"/>
</dbReference>
<dbReference type="Gene3D" id="3.40.50.300">
    <property type="entry name" value="P-loop containing nucleotide triphosphate hydrolases"/>
    <property type="match status" value="1"/>
</dbReference>